<dbReference type="Proteomes" id="UP001230504">
    <property type="component" value="Unassembled WGS sequence"/>
</dbReference>
<reference evidence="1" key="1">
    <citation type="submission" date="2021-06" db="EMBL/GenBank/DDBJ databases">
        <title>Comparative genomics, transcriptomics and evolutionary studies reveal genomic signatures of adaptation to plant cell wall in hemibiotrophic fungi.</title>
        <authorList>
            <consortium name="DOE Joint Genome Institute"/>
            <person name="Baroncelli R."/>
            <person name="Diaz J.F."/>
            <person name="Benocci T."/>
            <person name="Peng M."/>
            <person name="Battaglia E."/>
            <person name="Haridas S."/>
            <person name="Andreopoulos W."/>
            <person name="Labutti K."/>
            <person name="Pangilinan J."/>
            <person name="Floch G.L."/>
            <person name="Makela M.R."/>
            <person name="Henrissat B."/>
            <person name="Grigoriev I.V."/>
            <person name="Crouch J.A."/>
            <person name="De Vries R.P."/>
            <person name="Sukno S.A."/>
            <person name="Thon M.R."/>
        </authorList>
    </citation>
    <scope>NUCLEOTIDE SEQUENCE</scope>
    <source>
        <strain evidence="1">CBS 125086</strain>
    </source>
</reference>
<dbReference type="GeneID" id="85444377"/>
<protein>
    <submittedName>
        <fullName evidence="1">Uncharacterized protein</fullName>
    </submittedName>
</protein>
<organism evidence="1 2">
    <name type="scientific">Colletotrichum navitas</name>
    <dbReference type="NCBI Taxonomy" id="681940"/>
    <lineage>
        <taxon>Eukaryota</taxon>
        <taxon>Fungi</taxon>
        <taxon>Dikarya</taxon>
        <taxon>Ascomycota</taxon>
        <taxon>Pezizomycotina</taxon>
        <taxon>Sordariomycetes</taxon>
        <taxon>Hypocreomycetidae</taxon>
        <taxon>Glomerellales</taxon>
        <taxon>Glomerellaceae</taxon>
        <taxon>Colletotrichum</taxon>
        <taxon>Colletotrichum graminicola species complex</taxon>
    </lineage>
</organism>
<sequence>MLVKGDYDAVSSLEKRDDRLEPLVLPDCPALSNISPMISRSKNPTSDICILASDLNLRNTRRDASNTRARMACFVIRGCWNYSADSLGLQVSSHKRFHALTTADWREMFTSSQEMDINEDAYPIKEDWITPLF</sequence>
<evidence type="ECO:0000313" key="1">
    <source>
        <dbReference type="EMBL" id="KAK1585894.1"/>
    </source>
</evidence>
<dbReference type="RefSeq" id="XP_060412877.1">
    <property type="nucleotide sequence ID" value="XM_060560137.1"/>
</dbReference>
<keyword evidence="2" id="KW-1185">Reference proteome</keyword>
<gene>
    <name evidence="1" type="ORF">LY79DRAFT_580736</name>
</gene>
<comment type="caution">
    <text evidence="1">The sequence shown here is derived from an EMBL/GenBank/DDBJ whole genome shotgun (WGS) entry which is preliminary data.</text>
</comment>
<evidence type="ECO:0000313" key="2">
    <source>
        <dbReference type="Proteomes" id="UP001230504"/>
    </source>
</evidence>
<proteinExistence type="predicted"/>
<dbReference type="AlphaFoldDB" id="A0AAD8V4M1"/>
<accession>A0AAD8V4M1</accession>
<dbReference type="EMBL" id="JAHLJV010000040">
    <property type="protein sequence ID" value="KAK1585894.1"/>
    <property type="molecule type" value="Genomic_DNA"/>
</dbReference>
<name>A0AAD8V4M1_9PEZI</name>